<sequence length="239" mass="26314">MPPRRRGRGRGQFQESEGQNEDLRSVPLRGRGRRVEDEVEDMTARVDNMEIVMASGSRAEFCGFYGVKHPSTQCVGVQGSCNIYDRYGYFTRVCPLAGSQQAAAPPQGRGGSSRGRSPQFSILGMERCSLGRSSCLVRRVSDSLLSRFSSGPQHAQAKAITREQAEGAPSGVIAGGGRLRQSGPRPEARLLRHPTLEGLTRSSRMDSPRQLGRNKFRRGGGVHRRRRREVGGGRRRLAH</sequence>
<evidence type="ECO:0000313" key="3">
    <source>
        <dbReference type="Proteomes" id="UP000250235"/>
    </source>
</evidence>
<evidence type="ECO:0000313" key="2">
    <source>
        <dbReference type="EMBL" id="KZV17699.1"/>
    </source>
</evidence>
<dbReference type="AlphaFoldDB" id="A0A2Z7AF50"/>
<feature type="region of interest" description="Disordered" evidence="1">
    <location>
        <begin position="1"/>
        <end position="36"/>
    </location>
</feature>
<accession>A0A2Z7AF50</accession>
<reference evidence="2 3" key="1">
    <citation type="journal article" date="2015" name="Proc. Natl. Acad. Sci. U.S.A.">
        <title>The resurrection genome of Boea hygrometrica: A blueprint for survival of dehydration.</title>
        <authorList>
            <person name="Xiao L."/>
            <person name="Yang G."/>
            <person name="Zhang L."/>
            <person name="Yang X."/>
            <person name="Zhao S."/>
            <person name="Ji Z."/>
            <person name="Zhou Q."/>
            <person name="Hu M."/>
            <person name="Wang Y."/>
            <person name="Chen M."/>
            <person name="Xu Y."/>
            <person name="Jin H."/>
            <person name="Xiao X."/>
            <person name="Hu G."/>
            <person name="Bao F."/>
            <person name="Hu Y."/>
            <person name="Wan P."/>
            <person name="Li L."/>
            <person name="Deng X."/>
            <person name="Kuang T."/>
            <person name="Xiang C."/>
            <person name="Zhu J.K."/>
            <person name="Oliver M.J."/>
            <person name="He Y."/>
        </authorList>
    </citation>
    <scope>NUCLEOTIDE SEQUENCE [LARGE SCALE GENOMIC DNA]</scope>
    <source>
        <strain evidence="3">cv. XS01</strain>
    </source>
</reference>
<name>A0A2Z7AF50_9LAMI</name>
<evidence type="ECO:0000256" key="1">
    <source>
        <dbReference type="SAM" id="MobiDB-lite"/>
    </source>
</evidence>
<dbReference type="Proteomes" id="UP000250235">
    <property type="component" value="Unassembled WGS sequence"/>
</dbReference>
<keyword evidence="3" id="KW-1185">Reference proteome</keyword>
<proteinExistence type="predicted"/>
<feature type="compositionally biased region" description="Basic residues" evidence="1">
    <location>
        <begin position="212"/>
        <end position="239"/>
    </location>
</feature>
<protein>
    <submittedName>
        <fullName evidence="2">Uncharacterized protein</fullName>
    </submittedName>
</protein>
<organism evidence="2 3">
    <name type="scientific">Dorcoceras hygrometricum</name>
    <dbReference type="NCBI Taxonomy" id="472368"/>
    <lineage>
        <taxon>Eukaryota</taxon>
        <taxon>Viridiplantae</taxon>
        <taxon>Streptophyta</taxon>
        <taxon>Embryophyta</taxon>
        <taxon>Tracheophyta</taxon>
        <taxon>Spermatophyta</taxon>
        <taxon>Magnoliopsida</taxon>
        <taxon>eudicotyledons</taxon>
        <taxon>Gunneridae</taxon>
        <taxon>Pentapetalae</taxon>
        <taxon>asterids</taxon>
        <taxon>lamiids</taxon>
        <taxon>Lamiales</taxon>
        <taxon>Gesneriaceae</taxon>
        <taxon>Didymocarpoideae</taxon>
        <taxon>Trichosporeae</taxon>
        <taxon>Loxocarpinae</taxon>
        <taxon>Dorcoceras</taxon>
    </lineage>
</organism>
<gene>
    <name evidence="2" type="ORF">F511_31311</name>
</gene>
<dbReference type="EMBL" id="KV018099">
    <property type="protein sequence ID" value="KZV17699.1"/>
    <property type="molecule type" value="Genomic_DNA"/>
</dbReference>
<feature type="region of interest" description="Disordered" evidence="1">
    <location>
        <begin position="147"/>
        <end position="239"/>
    </location>
</feature>